<dbReference type="RefSeq" id="WP_228351446.1">
    <property type="nucleotide sequence ID" value="NZ_JACEGA010000001.1"/>
</dbReference>
<sequence length="258" mass="29828">MRIKYRKAILLCIMSTFGIGIFLLLLYPDLISKKKSESLETSIDKDIVVVDNNTTENTNAENQSTIMNTSEAGIAEPTVTPAITHPVYELKEGGYPEIEELIQKYYQAKVSCDKEKMKKILSNPDTAPTLEQMKADVHFVEEYQNIKCYTKKGYEENSYIVYVYHEIKYVNISTAAPATDNFYVITDSKGELKIYSDPYSEELEEYYYARRQDEDVQELIRLTNKKSKEAKKKDKLLDTFWTNLEKMASEEEKSDNSD</sequence>
<dbReference type="Proteomes" id="UP000574276">
    <property type="component" value="Unassembled WGS sequence"/>
</dbReference>
<reference evidence="2 3" key="1">
    <citation type="submission" date="2020-07" db="EMBL/GenBank/DDBJ databases">
        <title>Characterization and genome sequencing of isolate MD1, a novel member within the family Lachnospiraceae.</title>
        <authorList>
            <person name="Rettenmaier R."/>
            <person name="Di Bello L."/>
            <person name="Zinser C."/>
            <person name="Scheitz K."/>
            <person name="Liebl W."/>
            <person name="Zverlov V."/>
        </authorList>
    </citation>
    <scope>NUCLEOTIDE SEQUENCE [LARGE SCALE GENOMIC DNA]</scope>
    <source>
        <strain evidence="2 3">MD1</strain>
    </source>
</reference>
<dbReference type="AlphaFoldDB" id="A0A839JYJ7"/>
<organism evidence="2 3">
    <name type="scientific">Variimorphobacter saccharofermentans</name>
    <dbReference type="NCBI Taxonomy" id="2755051"/>
    <lineage>
        <taxon>Bacteria</taxon>
        <taxon>Bacillati</taxon>
        <taxon>Bacillota</taxon>
        <taxon>Clostridia</taxon>
        <taxon>Lachnospirales</taxon>
        <taxon>Lachnospiraceae</taxon>
        <taxon>Variimorphobacter</taxon>
    </lineage>
</organism>
<protein>
    <submittedName>
        <fullName evidence="2">Uncharacterized protein</fullName>
    </submittedName>
</protein>
<gene>
    <name evidence="2" type="ORF">H0486_02155</name>
</gene>
<keyword evidence="3" id="KW-1185">Reference proteome</keyword>
<keyword evidence="1" id="KW-1133">Transmembrane helix</keyword>
<keyword evidence="1" id="KW-0812">Transmembrane</keyword>
<proteinExistence type="predicted"/>
<evidence type="ECO:0000313" key="2">
    <source>
        <dbReference type="EMBL" id="MBB2181679.1"/>
    </source>
</evidence>
<accession>A0A839JYJ7</accession>
<feature type="transmembrane region" description="Helical" evidence="1">
    <location>
        <begin position="7"/>
        <end position="27"/>
    </location>
</feature>
<name>A0A839JYJ7_9FIRM</name>
<keyword evidence="1" id="KW-0472">Membrane</keyword>
<evidence type="ECO:0000313" key="3">
    <source>
        <dbReference type="Proteomes" id="UP000574276"/>
    </source>
</evidence>
<dbReference type="EMBL" id="JACEGA010000001">
    <property type="protein sequence ID" value="MBB2181679.1"/>
    <property type="molecule type" value="Genomic_DNA"/>
</dbReference>
<comment type="caution">
    <text evidence="2">The sequence shown here is derived from an EMBL/GenBank/DDBJ whole genome shotgun (WGS) entry which is preliminary data.</text>
</comment>
<evidence type="ECO:0000256" key="1">
    <source>
        <dbReference type="SAM" id="Phobius"/>
    </source>
</evidence>